<organism evidence="3 4">
    <name type="scientific">Photobacterium leiognathi</name>
    <dbReference type="NCBI Taxonomy" id="553611"/>
    <lineage>
        <taxon>Bacteria</taxon>
        <taxon>Pseudomonadati</taxon>
        <taxon>Pseudomonadota</taxon>
        <taxon>Gammaproteobacteria</taxon>
        <taxon>Vibrionales</taxon>
        <taxon>Vibrionaceae</taxon>
        <taxon>Photobacterium</taxon>
    </lineage>
</organism>
<feature type="compositionally biased region" description="Basic residues" evidence="1">
    <location>
        <begin position="108"/>
        <end position="118"/>
    </location>
</feature>
<feature type="compositionally biased region" description="Basic residues" evidence="1">
    <location>
        <begin position="76"/>
        <end position="88"/>
    </location>
</feature>
<proteinExistence type="predicted"/>
<keyword evidence="2" id="KW-0812">Transmembrane</keyword>
<evidence type="ECO:0000313" key="3">
    <source>
        <dbReference type="EMBL" id="PSV85419.1"/>
    </source>
</evidence>
<evidence type="ECO:0000256" key="1">
    <source>
        <dbReference type="SAM" id="MobiDB-lite"/>
    </source>
</evidence>
<dbReference type="Proteomes" id="UP000241566">
    <property type="component" value="Unassembled WGS sequence"/>
</dbReference>
<keyword evidence="4" id="KW-1185">Reference proteome</keyword>
<feature type="compositionally biased region" description="Basic and acidic residues" evidence="1">
    <location>
        <begin position="89"/>
        <end position="107"/>
    </location>
</feature>
<feature type="transmembrane region" description="Helical" evidence="2">
    <location>
        <begin position="6"/>
        <end position="22"/>
    </location>
</feature>
<keyword evidence="2" id="KW-1133">Transmembrane helix</keyword>
<reference evidence="3 4" key="1">
    <citation type="submission" date="2018-01" db="EMBL/GenBank/DDBJ databases">
        <title>Whole genome sequencing of Histamine producing bacteria.</title>
        <authorList>
            <person name="Butler K."/>
        </authorList>
    </citation>
    <scope>NUCLEOTIDE SEQUENCE [LARGE SCALE GENOMIC DNA]</scope>
    <source>
        <strain evidence="3 4">ATCC 25521</strain>
    </source>
</reference>
<evidence type="ECO:0000313" key="4">
    <source>
        <dbReference type="Proteomes" id="UP000241566"/>
    </source>
</evidence>
<protein>
    <submittedName>
        <fullName evidence="3">Uncharacterized protein</fullName>
    </submittedName>
</protein>
<comment type="caution">
    <text evidence="3">The sequence shown here is derived from an EMBL/GenBank/DDBJ whole genome shotgun (WGS) entry which is preliminary data.</text>
</comment>
<keyword evidence="2" id="KW-0472">Membrane</keyword>
<feature type="compositionally biased region" description="Acidic residues" evidence="1">
    <location>
        <begin position="52"/>
        <end position="68"/>
    </location>
</feature>
<evidence type="ECO:0000256" key="2">
    <source>
        <dbReference type="SAM" id="Phobius"/>
    </source>
</evidence>
<gene>
    <name evidence="3" type="ORF">CTM94_06175</name>
</gene>
<name>A0ABX5GI53_PHOLE</name>
<dbReference type="EMBL" id="PYOI01000006">
    <property type="protein sequence ID" value="PSV85419.1"/>
    <property type="molecule type" value="Genomic_DNA"/>
</dbReference>
<dbReference type="RefSeq" id="WP_045063799.1">
    <property type="nucleotide sequence ID" value="NZ_JZSK01000011.1"/>
</dbReference>
<accession>A0ABX5GI53</accession>
<sequence>MLNDLLWFVPFIALFLIFNLFIRKRRSLRRESGFSALKNRIVSSVQAMRDVEVEDEVEDDETEAEVEPEPPVTTKKAVKPKPAKKPRKLKPEEHNNAQIDGEHWLHEKAKRTRSKKAQ</sequence>
<feature type="region of interest" description="Disordered" evidence="1">
    <location>
        <begin position="52"/>
        <end position="118"/>
    </location>
</feature>